<evidence type="ECO:0000313" key="9">
    <source>
        <dbReference type="EMBL" id="MSS59364.1"/>
    </source>
</evidence>
<comment type="function">
    <text evidence="7">Nucleotidase that shows phosphatase activity on nucleoside 5'-monophosphates.</text>
</comment>
<dbReference type="PANTHER" id="PTHR30457">
    <property type="entry name" value="5'-NUCLEOTIDASE SURE"/>
    <property type="match status" value="1"/>
</dbReference>
<dbReference type="HAMAP" id="MF_00060">
    <property type="entry name" value="SurE"/>
    <property type="match status" value="1"/>
</dbReference>
<feature type="binding site" evidence="7">
    <location>
        <position position="8"/>
    </location>
    <ligand>
        <name>a divalent metal cation</name>
        <dbReference type="ChEBI" id="CHEBI:60240"/>
    </ligand>
</feature>
<feature type="binding site" evidence="7">
    <location>
        <position position="9"/>
    </location>
    <ligand>
        <name>a divalent metal cation</name>
        <dbReference type="ChEBI" id="CHEBI:60240"/>
    </ligand>
</feature>
<evidence type="ECO:0000256" key="4">
    <source>
        <dbReference type="ARBA" id="ARBA00022723"/>
    </source>
</evidence>
<feature type="binding site" evidence="7">
    <location>
        <position position="39"/>
    </location>
    <ligand>
        <name>a divalent metal cation</name>
        <dbReference type="ChEBI" id="CHEBI:60240"/>
    </ligand>
</feature>
<keyword evidence="10" id="KW-1185">Reference proteome</keyword>
<dbReference type="Pfam" id="PF01975">
    <property type="entry name" value="SurE"/>
    <property type="match status" value="1"/>
</dbReference>
<comment type="cofactor">
    <cofactor evidence="7">
        <name>a divalent metal cation</name>
        <dbReference type="ChEBI" id="CHEBI:60240"/>
    </cofactor>
    <text evidence="7">Binds 1 divalent metal cation per subunit.</text>
</comment>
<keyword evidence="4 7" id="KW-0479">Metal-binding</keyword>
<dbReference type="InterPro" id="IPR002828">
    <property type="entry name" value="SurE-like_Pase/nucleotidase"/>
</dbReference>
<dbReference type="NCBIfam" id="TIGR00087">
    <property type="entry name" value="surE"/>
    <property type="match status" value="1"/>
</dbReference>
<dbReference type="SUPFAM" id="SSF64167">
    <property type="entry name" value="SurE-like"/>
    <property type="match status" value="1"/>
</dbReference>
<organism evidence="9 10">
    <name type="scientific">Stecheria intestinalis</name>
    <dbReference type="NCBI Taxonomy" id="2606630"/>
    <lineage>
        <taxon>Bacteria</taxon>
        <taxon>Bacillati</taxon>
        <taxon>Bacillota</taxon>
        <taxon>Erysipelotrichia</taxon>
        <taxon>Erysipelotrichales</taxon>
        <taxon>Erysipelotrichaceae</taxon>
        <taxon>Stecheria</taxon>
    </lineage>
</organism>
<comment type="catalytic activity">
    <reaction evidence="1 7">
        <text>a ribonucleoside 5'-phosphate + H2O = a ribonucleoside + phosphate</text>
        <dbReference type="Rhea" id="RHEA:12484"/>
        <dbReference type="ChEBI" id="CHEBI:15377"/>
        <dbReference type="ChEBI" id="CHEBI:18254"/>
        <dbReference type="ChEBI" id="CHEBI:43474"/>
        <dbReference type="ChEBI" id="CHEBI:58043"/>
        <dbReference type="EC" id="3.1.3.5"/>
    </reaction>
</comment>
<dbReference type="GO" id="GO:0008253">
    <property type="term" value="F:5'-nucleotidase activity"/>
    <property type="evidence" value="ECO:0007669"/>
    <property type="project" value="UniProtKB-UniRule"/>
</dbReference>
<accession>A0A7X2NTR1</accession>
<dbReference type="EMBL" id="VUMN01000029">
    <property type="protein sequence ID" value="MSS59364.1"/>
    <property type="molecule type" value="Genomic_DNA"/>
</dbReference>
<feature type="binding site" evidence="7">
    <location>
        <position position="96"/>
    </location>
    <ligand>
        <name>a divalent metal cation</name>
        <dbReference type="ChEBI" id="CHEBI:60240"/>
    </ligand>
</feature>
<evidence type="ECO:0000256" key="5">
    <source>
        <dbReference type="ARBA" id="ARBA00022741"/>
    </source>
</evidence>
<evidence type="ECO:0000259" key="8">
    <source>
        <dbReference type="Pfam" id="PF01975"/>
    </source>
</evidence>
<dbReference type="GO" id="GO:0008254">
    <property type="term" value="F:3'-nucleotidase activity"/>
    <property type="evidence" value="ECO:0007669"/>
    <property type="project" value="TreeGrafter"/>
</dbReference>
<dbReference type="Gene3D" id="3.40.1210.10">
    <property type="entry name" value="Survival protein SurE-like phosphatase/nucleotidase"/>
    <property type="match status" value="1"/>
</dbReference>
<proteinExistence type="inferred from homology"/>
<comment type="subcellular location">
    <subcellularLocation>
        <location evidence="7">Cytoplasm</location>
    </subcellularLocation>
</comment>
<comment type="caution">
    <text evidence="9">The sequence shown here is derived from an EMBL/GenBank/DDBJ whole genome shotgun (WGS) entry which is preliminary data.</text>
</comment>
<name>A0A7X2NTR1_9FIRM</name>
<dbReference type="EC" id="3.1.3.5" evidence="7"/>
<keyword evidence="5 7" id="KW-0547">Nucleotide-binding</keyword>
<evidence type="ECO:0000256" key="1">
    <source>
        <dbReference type="ARBA" id="ARBA00000815"/>
    </source>
</evidence>
<evidence type="ECO:0000256" key="2">
    <source>
        <dbReference type="ARBA" id="ARBA00011062"/>
    </source>
</evidence>
<feature type="domain" description="Survival protein SurE-like phosphatase/nucleotidase" evidence="8">
    <location>
        <begin position="3"/>
        <end position="180"/>
    </location>
</feature>
<keyword evidence="6 7" id="KW-0378">Hydrolase</keyword>
<sequence length="254" mass="27588">MRILAVNDDGIDSEGIRELVRVLSKKYEVAVAAPDTQRSAASHSVSYFMHDLRAEKRAFPGTAEAWAISGTPADCVYAALNGLCAEDFDLVISGINNGPNFGTDVFYSGTVAAAEEATILGRPAMAVSLNSPAVHYEDAASIVPELLEQYLNDPDCRNYTLNVNIPDLRRTDWKGILAASLDGIRAYGRPLTITDNPDGSKNLHCPNDTDLAIRNPAVCGDITKIKEGYVTLTALSLDPEHSGYQKKLESWYNH</sequence>
<gene>
    <name evidence="7 9" type="primary">surE</name>
    <name evidence="9" type="ORF">FYJ51_10715</name>
</gene>
<reference evidence="9 10" key="1">
    <citation type="submission" date="2019-08" db="EMBL/GenBank/DDBJ databases">
        <title>In-depth cultivation of the pig gut microbiome towards novel bacterial diversity and tailored functional studies.</title>
        <authorList>
            <person name="Wylensek D."/>
            <person name="Hitch T.C.A."/>
            <person name="Clavel T."/>
        </authorList>
    </citation>
    <scope>NUCLEOTIDE SEQUENCE [LARGE SCALE GENOMIC DNA]</scope>
    <source>
        <strain evidence="9 10">Oil+RF-744-GAM-WT-6</strain>
    </source>
</reference>
<dbReference type="PANTHER" id="PTHR30457:SF12">
    <property type="entry name" value="5'_3'-NUCLEOTIDASE SURE"/>
    <property type="match status" value="1"/>
</dbReference>
<evidence type="ECO:0000313" key="10">
    <source>
        <dbReference type="Proteomes" id="UP000461880"/>
    </source>
</evidence>
<dbReference type="AlphaFoldDB" id="A0A7X2NTR1"/>
<dbReference type="InterPro" id="IPR036523">
    <property type="entry name" value="SurE-like_sf"/>
</dbReference>
<dbReference type="GO" id="GO:0046872">
    <property type="term" value="F:metal ion binding"/>
    <property type="evidence" value="ECO:0007669"/>
    <property type="project" value="UniProtKB-UniRule"/>
</dbReference>
<dbReference type="InterPro" id="IPR030048">
    <property type="entry name" value="SurE"/>
</dbReference>
<dbReference type="GO" id="GO:0000166">
    <property type="term" value="F:nucleotide binding"/>
    <property type="evidence" value="ECO:0007669"/>
    <property type="project" value="UniProtKB-KW"/>
</dbReference>
<keyword evidence="3 7" id="KW-0963">Cytoplasm</keyword>
<dbReference type="Proteomes" id="UP000461880">
    <property type="component" value="Unassembled WGS sequence"/>
</dbReference>
<evidence type="ECO:0000256" key="3">
    <source>
        <dbReference type="ARBA" id="ARBA00022490"/>
    </source>
</evidence>
<evidence type="ECO:0000256" key="7">
    <source>
        <dbReference type="HAMAP-Rule" id="MF_00060"/>
    </source>
</evidence>
<comment type="similarity">
    <text evidence="2 7">Belongs to the SurE nucleotidase family.</text>
</comment>
<evidence type="ECO:0000256" key="6">
    <source>
        <dbReference type="ARBA" id="ARBA00022801"/>
    </source>
</evidence>
<protein>
    <recommendedName>
        <fullName evidence="7">5'-nucleotidase SurE</fullName>
        <ecNumber evidence="7">3.1.3.5</ecNumber>
    </recommendedName>
    <alternativeName>
        <fullName evidence="7">Nucleoside 5'-monophosphate phosphohydrolase</fullName>
    </alternativeName>
</protein>
<dbReference type="GO" id="GO:0005737">
    <property type="term" value="C:cytoplasm"/>
    <property type="evidence" value="ECO:0007669"/>
    <property type="project" value="UniProtKB-SubCell"/>
</dbReference>
<dbReference type="RefSeq" id="WP_105303542.1">
    <property type="nucleotide sequence ID" value="NZ_JAQXPC010000028.1"/>
</dbReference>
<dbReference type="GO" id="GO:0004309">
    <property type="term" value="F:exopolyphosphatase activity"/>
    <property type="evidence" value="ECO:0007669"/>
    <property type="project" value="TreeGrafter"/>
</dbReference>